<dbReference type="InterPro" id="IPR007009">
    <property type="entry name" value="Shq1_C"/>
</dbReference>
<dbReference type="PANTHER" id="PTHR12967:SF0">
    <property type="entry name" value="PROTEIN SHQ1 HOMOLOG"/>
    <property type="match status" value="1"/>
</dbReference>
<protein>
    <recommendedName>
        <fullName evidence="2">Protein SHQ1 homolog</fullName>
    </recommendedName>
</protein>
<evidence type="ECO:0000259" key="3">
    <source>
        <dbReference type="Pfam" id="PF04925"/>
    </source>
</evidence>
<evidence type="ECO:0000313" key="4">
    <source>
        <dbReference type="EMBL" id="MEQ2178795.1"/>
    </source>
</evidence>
<name>A0ABV0P5S2_9TELE</name>
<comment type="similarity">
    <text evidence="1">Belongs to the SHQ1 family.</text>
</comment>
<organism evidence="4 5">
    <name type="scientific">Goodea atripinnis</name>
    <dbReference type="NCBI Taxonomy" id="208336"/>
    <lineage>
        <taxon>Eukaryota</taxon>
        <taxon>Metazoa</taxon>
        <taxon>Chordata</taxon>
        <taxon>Craniata</taxon>
        <taxon>Vertebrata</taxon>
        <taxon>Euteleostomi</taxon>
        <taxon>Actinopterygii</taxon>
        <taxon>Neopterygii</taxon>
        <taxon>Teleostei</taxon>
        <taxon>Neoteleostei</taxon>
        <taxon>Acanthomorphata</taxon>
        <taxon>Ovalentaria</taxon>
        <taxon>Atherinomorphae</taxon>
        <taxon>Cyprinodontiformes</taxon>
        <taxon>Goodeidae</taxon>
        <taxon>Goodea</taxon>
    </lineage>
</organism>
<gene>
    <name evidence="4" type="ORF">GOODEAATRI_017834</name>
</gene>
<comment type="caution">
    <text evidence="4">The sequence shown here is derived from an EMBL/GenBank/DDBJ whole genome shotgun (WGS) entry which is preliminary data.</text>
</comment>
<dbReference type="InterPro" id="IPR039742">
    <property type="entry name" value="Shq1"/>
</dbReference>
<feature type="non-terminal residue" evidence="4">
    <location>
        <position position="1"/>
    </location>
</feature>
<proteinExistence type="inferred from homology"/>
<sequence length="71" mass="8165">KACILKCLLDIHKVFRENDPAYILNDLYITDYCIWIQRVKMRTLAHTQWRFHTICSCGLMCCGIVAEGAGS</sequence>
<dbReference type="Proteomes" id="UP001476798">
    <property type="component" value="Unassembled WGS sequence"/>
</dbReference>
<feature type="domain" description="Shq1 C-terminal" evidence="3">
    <location>
        <begin position="1"/>
        <end position="49"/>
    </location>
</feature>
<keyword evidence="5" id="KW-1185">Reference proteome</keyword>
<accession>A0ABV0P5S2</accession>
<reference evidence="4 5" key="1">
    <citation type="submission" date="2021-06" db="EMBL/GenBank/DDBJ databases">
        <authorList>
            <person name="Palmer J.M."/>
        </authorList>
    </citation>
    <scope>NUCLEOTIDE SEQUENCE [LARGE SCALE GENOMIC DNA]</scope>
    <source>
        <strain evidence="4 5">GA_2019</strain>
        <tissue evidence="4">Muscle</tissue>
    </source>
</reference>
<evidence type="ECO:0000313" key="5">
    <source>
        <dbReference type="Proteomes" id="UP001476798"/>
    </source>
</evidence>
<evidence type="ECO:0000256" key="2">
    <source>
        <dbReference type="ARBA" id="ARBA00013750"/>
    </source>
</evidence>
<dbReference type="Pfam" id="PF04925">
    <property type="entry name" value="SHQ1"/>
    <property type="match status" value="1"/>
</dbReference>
<evidence type="ECO:0000256" key="1">
    <source>
        <dbReference type="ARBA" id="ARBA00005607"/>
    </source>
</evidence>
<dbReference type="PANTHER" id="PTHR12967">
    <property type="entry name" value="PROTEIN SHQ1 HOMOLOG"/>
    <property type="match status" value="1"/>
</dbReference>
<dbReference type="EMBL" id="JAHRIO010061446">
    <property type="protein sequence ID" value="MEQ2178795.1"/>
    <property type="molecule type" value="Genomic_DNA"/>
</dbReference>